<keyword evidence="6" id="KW-0949">S-adenosyl-L-methionine</keyword>
<evidence type="ECO:0000256" key="4">
    <source>
        <dbReference type="ARBA" id="ARBA00022603"/>
    </source>
</evidence>
<dbReference type="Proteomes" id="UP000315439">
    <property type="component" value="Unassembled WGS sequence"/>
</dbReference>
<accession>A0A545U7F8</accession>
<proteinExistence type="predicted"/>
<dbReference type="EMBL" id="VIKS01000012">
    <property type="protein sequence ID" value="TQV85402.1"/>
    <property type="molecule type" value="Genomic_DNA"/>
</dbReference>
<evidence type="ECO:0000256" key="1">
    <source>
        <dbReference type="ARBA" id="ARBA00000142"/>
    </source>
</evidence>
<comment type="catalytic activity">
    <reaction evidence="1">
        <text>guanosine(46) in tRNA + S-adenosyl-L-methionine = N(7)-methylguanosine(46) in tRNA + S-adenosyl-L-homocysteine</text>
        <dbReference type="Rhea" id="RHEA:42708"/>
        <dbReference type="Rhea" id="RHEA-COMP:10188"/>
        <dbReference type="Rhea" id="RHEA-COMP:10189"/>
        <dbReference type="ChEBI" id="CHEBI:57856"/>
        <dbReference type="ChEBI" id="CHEBI:59789"/>
        <dbReference type="ChEBI" id="CHEBI:74269"/>
        <dbReference type="ChEBI" id="CHEBI:74480"/>
        <dbReference type="EC" id="2.1.1.33"/>
    </reaction>
</comment>
<dbReference type="GO" id="GO:0008176">
    <property type="term" value="F:tRNA (guanine(46)-N7)-methyltransferase activity"/>
    <property type="evidence" value="ECO:0007669"/>
    <property type="project" value="UniProtKB-EC"/>
</dbReference>
<evidence type="ECO:0000256" key="2">
    <source>
        <dbReference type="ARBA" id="ARBA00003015"/>
    </source>
</evidence>
<evidence type="ECO:0000256" key="3">
    <source>
        <dbReference type="ARBA" id="ARBA00011977"/>
    </source>
</evidence>
<keyword evidence="5 8" id="KW-0808">Transferase</keyword>
<dbReference type="InterPro" id="IPR003358">
    <property type="entry name" value="tRNA_(Gua-N-7)_MeTrfase_Trmb"/>
</dbReference>
<evidence type="ECO:0000313" key="8">
    <source>
        <dbReference type="EMBL" id="TQV85402.1"/>
    </source>
</evidence>
<dbReference type="AlphaFoldDB" id="A0A545U7F8"/>
<dbReference type="EC" id="2.1.1.33" evidence="3"/>
<comment type="caution">
    <text evidence="8">The sequence shown here is derived from an EMBL/GenBank/DDBJ whole genome shotgun (WGS) entry which is preliminary data.</text>
</comment>
<keyword evidence="4 8" id="KW-0489">Methyltransferase</keyword>
<dbReference type="Gene3D" id="3.40.50.150">
    <property type="entry name" value="Vaccinia Virus protein VP39"/>
    <property type="match status" value="1"/>
</dbReference>
<reference evidence="8 9" key="1">
    <citation type="submission" date="2019-07" db="EMBL/GenBank/DDBJ databases">
        <title>Draft genome for Aliikangiella sp. M105.</title>
        <authorList>
            <person name="Wang G."/>
        </authorList>
    </citation>
    <scope>NUCLEOTIDE SEQUENCE [LARGE SCALE GENOMIC DNA]</scope>
    <source>
        <strain evidence="8 9">M105</strain>
    </source>
</reference>
<sequence>MYHSKVVTSNQNGVHEQLQRVVLRHINSDYRKPYQAHNLRAFELLQLRLAQSNYDALMMDSCCGTAMSSITLAQNNPGALIVGIDQSYHRLNKQGVENDTPENCLLLRANCEDIWRLCIENHIYFDKHFILYPNPWPKMVHLQRRWHGHSVFPYLDRLAKNHTLKSNWKIYLEEFAIAWELLTQNRFKVDAIDIGEPLTLFEKKYSQSNQTIYQLVVS</sequence>
<organism evidence="8 9">
    <name type="scientific">Aliikangiella coralliicola</name>
    <dbReference type="NCBI Taxonomy" id="2592383"/>
    <lineage>
        <taxon>Bacteria</taxon>
        <taxon>Pseudomonadati</taxon>
        <taxon>Pseudomonadota</taxon>
        <taxon>Gammaproteobacteria</taxon>
        <taxon>Oceanospirillales</taxon>
        <taxon>Pleioneaceae</taxon>
        <taxon>Aliikangiella</taxon>
    </lineage>
</organism>
<evidence type="ECO:0000313" key="9">
    <source>
        <dbReference type="Proteomes" id="UP000315439"/>
    </source>
</evidence>
<dbReference type="SUPFAM" id="SSF53335">
    <property type="entry name" value="S-adenosyl-L-methionine-dependent methyltransferases"/>
    <property type="match status" value="1"/>
</dbReference>
<evidence type="ECO:0000256" key="7">
    <source>
        <dbReference type="ARBA" id="ARBA00022694"/>
    </source>
</evidence>
<comment type="function">
    <text evidence="2">Catalyzes the formation of N(7)-methylguanine at position 46 (m7G46) in tRNA.</text>
</comment>
<dbReference type="OrthoDB" id="9809889at2"/>
<dbReference type="RefSeq" id="WP_142933079.1">
    <property type="nucleotide sequence ID" value="NZ_ML660168.1"/>
</dbReference>
<dbReference type="InterPro" id="IPR029063">
    <property type="entry name" value="SAM-dependent_MTases_sf"/>
</dbReference>
<keyword evidence="9" id="KW-1185">Reference proteome</keyword>
<name>A0A545U7F8_9GAMM</name>
<evidence type="ECO:0000256" key="5">
    <source>
        <dbReference type="ARBA" id="ARBA00022679"/>
    </source>
</evidence>
<dbReference type="PROSITE" id="PS51625">
    <property type="entry name" value="SAM_MT_TRMB"/>
    <property type="match status" value="1"/>
</dbReference>
<dbReference type="Pfam" id="PF02390">
    <property type="entry name" value="Methyltransf_4"/>
    <property type="match status" value="1"/>
</dbReference>
<protein>
    <recommendedName>
        <fullName evidence="3">tRNA (guanine(46)-N(7))-methyltransferase</fullName>
        <ecNumber evidence="3">2.1.1.33</ecNumber>
    </recommendedName>
</protein>
<evidence type="ECO:0000256" key="6">
    <source>
        <dbReference type="ARBA" id="ARBA00022691"/>
    </source>
</evidence>
<gene>
    <name evidence="8" type="ORF">FLL46_19750</name>
</gene>
<keyword evidence="7" id="KW-0819">tRNA processing</keyword>